<dbReference type="InterPro" id="IPR050832">
    <property type="entry name" value="Bact_Acetyltransf"/>
</dbReference>
<protein>
    <submittedName>
        <fullName evidence="4">GNAT family N-acetyltransferase</fullName>
        <ecNumber evidence="4">2.3.1.-</ecNumber>
    </submittedName>
</protein>
<sequence length="193" mass="21041">MEIRRARASDAAHLVRFINMAADDLPLHFWRKSAGPDGDPWALGQERAARESGNFSYRNAWLAESGGAVGACLLGYPAEEEPAPIEPDTPPIFVPLLELEALAPGSWYLNVLATDAAFRGKGLGSALLAEAETIARSAGHDTISLIAADTHRDALRLYRAKGYREIASRPVVKDDWEVEARIWTLFTKSVSLA</sequence>
<keyword evidence="2 4" id="KW-0012">Acyltransferase</keyword>
<dbReference type="RefSeq" id="WP_377687218.1">
    <property type="nucleotide sequence ID" value="NZ_JBHMDZ010000043.1"/>
</dbReference>
<dbReference type="InterPro" id="IPR000182">
    <property type="entry name" value="GNAT_dom"/>
</dbReference>
<dbReference type="PANTHER" id="PTHR43877">
    <property type="entry name" value="AMINOALKYLPHOSPHONATE N-ACETYLTRANSFERASE-RELATED-RELATED"/>
    <property type="match status" value="1"/>
</dbReference>
<dbReference type="EMBL" id="JAUFRC010000001">
    <property type="protein sequence ID" value="MDN3711456.1"/>
    <property type="molecule type" value="Genomic_DNA"/>
</dbReference>
<dbReference type="CDD" id="cd04301">
    <property type="entry name" value="NAT_SF"/>
    <property type="match status" value="1"/>
</dbReference>
<evidence type="ECO:0000259" key="3">
    <source>
        <dbReference type="PROSITE" id="PS51186"/>
    </source>
</evidence>
<accession>A0ABT8D6B4</accession>
<reference evidence="5" key="1">
    <citation type="journal article" date="2019" name="Int. J. Syst. Evol. Microbiol.">
        <title>The Global Catalogue of Microorganisms (GCM) 10K type strain sequencing project: providing services to taxonomists for standard genome sequencing and annotation.</title>
        <authorList>
            <consortium name="The Broad Institute Genomics Platform"/>
            <consortium name="The Broad Institute Genome Sequencing Center for Infectious Disease"/>
            <person name="Wu L."/>
            <person name="Ma J."/>
        </authorList>
    </citation>
    <scope>NUCLEOTIDE SEQUENCE [LARGE SCALE GENOMIC DNA]</scope>
    <source>
        <strain evidence="5">CECT 8482</strain>
    </source>
</reference>
<dbReference type="EC" id="2.3.1.-" evidence="4"/>
<keyword evidence="1 4" id="KW-0808">Transferase</keyword>
<dbReference type="PROSITE" id="PS51186">
    <property type="entry name" value="GNAT"/>
    <property type="match status" value="1"/>
</dbReference>
<evidence type="ECO:0000256" key="1">
    <source>
        <dbReference type="ARBA" id="ARBA00022679"/>
    </source>
</evidence>
<dbReference type="SUPFAM" id="SSF55729">
    <property type="entry name" value="Acyl-CoA N-acyltransferases (Nat)"/>
    <property type="match status" value="1"/>
</dbReference>
<comment type="caution">
    <text evidence="4">The sequence shown here is derived from an EMBL/GenBank/DDBJ whole genome shotgun (WGS) entry which is preliminary data.</text>
</comment>
<dbReference type="GO" id="GO:0016746">
    <property type="term" value="F:acyltransferase activity"/>
    <property type="evidence" value="ECO:0007669"/>
    <property type="project" value="UniProtKB-KW"/>
</dbReference>
<dbReference type="Gene3D" id="3.40.630.30">
    <property type="match status" value="1"/>
</dbReference>
<gene>
    <name evidence="4" type="ORF">QWZ10_05865</name>
</gene>
<dbReference type="Proteomes" id="UP001243846">
    <property type="component" value="Unassembled WGS sequence"/>
</dbReference>
<organism evidence="4 5">
    <name type="scientific">Paracoccus cavernae</name>
    <dbReference type="NCBI Taxonomy" id="1571207"/>
    <lineage>
        <taxon>Bacteria</taxon>
        <taxon>Pseudomonadati</taxon>
        <taxon>Pseudomonadota</taxon>
        <taxon>Alphaproteobacteria</taxon>
        <taxon>Rhodobacterales</taxon>
        <taxon>Paracoccaceae</taxon>
        <taxon>Paracoccus</taxon>
    </lineage>
</organism>
<evidence type="ECO:0000256" key="2">
    <source>
        <dbReference type="ARBA" id="ARBA00023315"/>
    </source>
</evidence>
<keyword evidence="5" id="KW-1185">Reference proteome</keyword>
<evidence type="ECO:0000313" key="5">
    <source>
        <dbReference type="Proteomes" id="UP001243846"/>
    </source>
</evidence>
<evidence type="ECO:0000313" key="4">
    <source>
        <dbReference type="EMBL" id="MDN3711456.1"/>
    </source>
</evidence>
<feature type="domain" description="N-acetyltransferase" evidence="3">
    <location>
        <begin position="1"/>
        <end position="188"/>
    </location>
</feature>
<dbReference type="Pfam" id="PF00583">
    <property type="entry name" value="Acetyltransf_1"/>
    <property type="match status" value="1"/>
</dbReference>
<dbReference type="PANTHER" id="PTHR43877:SF2">
    <property type="entry name" value="AMINOALKYLPHOSPHONATE N-ACETYLTRANSFERASE-RELATED"/>
    <property type="match status" value="1"/>
</dbReference>
<name>A0ABT8D6B4_9RHOB</name>
<proteinExistence type="predicted"/>
<dbReference type="InterPro" id="IPR016181">
    <property type="entry name" value="Acyl_CoA_acyltransferase"/>
</dbReference>